<accession>A0ABY1Q841</accession>
<dbReference type="EMBL" id="FXUL01000008">
    <property type="protein sequence ID" value="SMP62357.1"/>
    <property type="molecule type" value="Genomic_DNA"/>
</dbReference>
<name>A0ABY1Q841_9BURK</name>
<sequence>MTTTDRVFEILTTEGHYKSLQKPIKIGSQEFDFTHILSATDKGNDLVLVVELTGATDNTSVARSILAFTRALDVFGSRRSVTVVLTSGQADKELMNAINRVCRVLPIGAPSGANATQHVRDWLAVLLPIKSPPPVEHLANWRSALEENLSQVMPQALITQFILQAQNGKDAVEQALAEDIASRADRTLEDGETDQ</sequence>
<proteinExistence type="predicted"/>
<organism evidence="1 2">
    <name type="scientific">Noviherbaspirillum suwonense</name>
    <dbReference type="NCBI Taxonomy" id="1224511"/>
    <lineage>
        <taxon>Bacteria</taxon>
        <taxon>Pseudomonadati</taxon>
        <taxon>Pseudomonadota</taxon>
        <taxon>Betaproteobacteria</taxon>
        <taxon>Burkholderiales</taxon>
        <taxon>Oxalobacteraceae</taxon>
        <taxon>Noviherbaspirillum</taxon>
    </lineage>
</organism>
<keyword evidence="2" id="KW-1185">Reference proteome</keyword>
<evidence type="ECO:0000313" key="2">
    <source>
        <dbReference type="Proteomes" id="UP001158049"/>
    </source>
</evidence>
<dbReference type="RefSeq" id="WP_283442602.1">
    <property type="nucleotide sequence ID" value="NZ_FXUL01000008.1"/>
</dbReference>
<reference evidence="1 2" key="1">
    <citation type="submission" date="2017-05" db="EMBL/GenBank/DDBJ databases">
        <authorList>
            <person name="Varghese N."/>
            <person name="Submissions S."/>
        </authorList>
    </citation>
    <scope>NUCLEOTIDE SEQUENCE [LARGE SCALE GENOMIC DNA]</scope>
    <source>
        <strain evidence="1 2">DSM 26001</strain>
    </source>
</reference>
<protein>
    <recommendedName>
        <fullName evidence="3">Restriction endonuclease type IV Mrr domain-containing protein</fullName>
    </recommendedName>
</protein>
<evidence type="ECO:0000313" key="1">
    <source>
        <dbReference type="EMBL" id="SMP62357.1"/>
    </source>
</evidence>
<comment type="caution">
    <text evidence="1">The sequence shown here is derived from an EMBL/GenBank/DDBJ whole genome shotgun (WGS) entry which is preliminary data.</text>
</comment>
<dbReference type="Proteomes" id="UP001158049">
    <property type="component" value="Unassembled WGS sequence"/>
</dbReference>
<gene>
    <name evidence="1" type="ORF">SAMN06295970_10898</name>
</gene>
<evidence type="ECO:0008006" key="3">
    <source>
        <dbReference type="Google" id="ProtNLM"/>
    </source>
</evidence>